<evidence type="ECO:0000313" key="3">
    <source>
        <dbReference type="Proteomes" id="UP000183385"/>
    </source>
</evidence>
<name>A0AAQ1HLY4_9PSED</name>
<dbReference type="AlphaFoldDB" id="A0AAQ1HLY4"/>
<dbReference type="Proteomes" id="UP000183385">
    <property type="component" value="Unassembled WGS sequence"/>
</dbReference>
<dbReference type="EMBL" id="FOLS01000008">
    <property type="protein sequence ID" value="SFC63246.1"/>
    <property type="molecule type" value="Genomic_DNA"/>
</dbReference>
<accession>A0AAQ1HLY4</accession>
<dbReference type="SUPFAM" id="SSF56529">
    <property type="entry name" value="FAH"/>
    <property type="match status" value="1"/>
</dbReference>
<organism evidence="2 3">
    <name type="scientific">Pseudomonas citronellolis</name>
    <dbReference type="NCBI Taxonomy" id="53408"/>
    <lineage>
        <taxon>Bacteria</taxon>
        <taxon>Pseudomonadati</taxon>
        <taxon>Pseudomonadota</taxon>
        <taxon>Gammaproteobacteria</taxon>
        <taxon>Pseudomonadales</taxon>
        <taxon>Pseudomonadaceae</taxon>
        <taxon>Pseudomonas</taxon>
    </lineage>
</organism>
<proteinExistence type="predicted"/>
<reference evidence="2 3" key="1">
    <citation type="submission" date="2016-10" db="EMBL/GenBank/DDBJ databases">
        <authorList>
            <person name="Varghese N."/>
            <person name="Submissions S."/>
        </authorList>
    </citation>
    <scope>NUCLEOTIDE SEQUENCE [LARGE SCALE GENOMIC DNA]</scope>
    <source>
        <strain evidence="2 3">LMG 18378</strain>
    </source>
</reference>
<dbReference type="PANTHER" id="PTHR30143">
    <property type="entry name" value="ACID HYDRATASE"/>
    <property type="match status" value="1"/>
</dbReference>
<evidence type="ECO:0000313" key="2">
    <source>
        <dbReference type="EMBL" id="SFC63246.1"/>
    </source>
</evidence>
<dbReference type="InterPro" id="IPR036663">
    <property type="entry name" value="Fumarylacetoacetase_C_sf"/>
</dbReference>
<evidence type="ECO:0000256" key="1">
    <source>
        <dbReference type="ARBA" id="ARBA00022797"/>
    </source>
</evidence>
<dbReference type="PANTHER" id="PTHR30143:SF0">
    <property type="entry name" value="2-KETO-4-PENTENOATE HYDRATASE"/>
    <property type="match status" value="1"/>
</dbReference>
<keyword evidence="1" id="KW-0058">Aromatic hydrocarbons catabolism</keyword>
<comment type="caution">
    <text evidence="2">The sequence shown here is derived from an EMBL/GenBank/DDBJ whole genome shotgun (WGS) entry which is preliminary data.</text>
</comment>
<dbReference type="GO" id="GO:0008684">
    <property type="term" value="F:2-oxopent-4-enoate hydratase activity"/>
    <property type="evidence" value="ECO:0007669"/>
    <property type="project" value="TreeGrafter"/>
</dbReference>
<dbReference type="Gene3D" id="3.90.850.10">
    <property type="entry name" value="Fumarylacetoacetase-like, C-terminal domain"/>
    <property type="match status" value="1"/>
</dbReference>
<dbReference type="InterPro" id="IPR050772">
    <property type="entry name" value="Hydratase-Decarb/MhpD_sf"/>
</dbReference>
<protein>
    <submittedName>
        <fullName evidence="2">2-keto-4-pentenoate hydratase</fullName>
    </submittedName>
</protein>
<dbReference type="GO" id="GO:0005737">
    <property type="term" value="C:cytoplasm"/>
    <property type="evidence" value="ECO:0007669"/>
    <property type="project" value="TreeGrafter"/>
</dbReference>
<dbReference type="RefSeq" id="WP_074979561.1">
    <property type="nucleotide sequence ID" value="NZ_FOLS01000008.1"/>
</dbReference>
<gene>
    <name evidence="2" type="ORF">SAMN05216577_10891</name>
</gene>
<keyword evidence="3" id="KW-1185">Reference proteome</keyword>
<sequence length="261" mass="27898">MSAIGQLPTALRRARLIAMALPPLSEPEALTVEQGYDLQRQVLRERLEEGETLSGWKVAFAGALAQARFGLSEPVYGALTSGMQVAPDSRVALVQLVQPKLEVEVAFLLGRDIPPGSYSDEQLIAAIGEVAPAFEIADSRWRDWSFEAGAFLADNAAAAMYCLGQGQAFDPGRHADVEYRLEHDGVPCGAGSTAGRADAPLVNLCWLLRRLLADGQPLRAGQVVLSGALLPPLDIRLGEYRLHMLGAELVLGFDAVSPANA</sequence>